<feature type="signal peptide" evidence="1">
    <location>
        <begin position="1"/>
        <end position="21"/>
    </location>
</feature>
<keyword evidence="1" id="KW-0732">Signal</keyword>
<dbReference type="SUPFAM" id="SSF48208">
    <property type="entry name" value="Six-hairpin glycosidases"/>
    <property type="match status" value="1"/>
</dbReference>
<dbReference type="GO" id="GO:0005975">
    <property type="term" value="P:carbohydrate metabolic process"/>
    <property type="evidence" value="ECO:0007669"/>
    <property type="project" value="InterPro"/>
</dbReference>
<evidence type="ECO:0000256" key="1">
    <source>
        <dbReference type="SAM" id="SignalP"/>
    </source>
</evidence>
<dbReference type="Gene3D" id="1.50.10.20">
    <property type="match status" value="1"/>
</dbReference>
<dbReference type="PANTHER" id="PTHR47791">
    <property type="entry name" value="MEIOTICALLY UP-REGULATED GENE 191 PROTEIN"/>
    <property type="match status" value="1"/>
</dbReference>
<proteinExistence type="predicted"/>
<accession>A0A2N9LXQ8</accession>
<dbReference type="PROSITE" id="PS51257">
    <property type="entry name" value="PROKAR_LIPOPROTEIN"/>
    <property type="match status" value="1"/>
</dbReference>
<feature type="chain" id="PRO_5014919044" evidence="1">
    <location>
        <begin position="22"/>
        <end position="370"/>
    </location>
</feature>
<dbReference type="InterPro" id="IPR053169">
    <property type="entry name" value="MUG_Protein"/>
</dbReference>
<dbReference type="Proteomes" id="UP000239735">
    <property type="component" value="Unassembled WGS sequence"/>
</dbReference>
<dbReference type="AlphaFoldDB" id="A0A2N9LXQ8"/>
<gene>
    <name evidence="2" type="ORF">SBA5_620004</name>
</gene>
<evidence type="ECO:0000313" key="3">
    <source>
        <dbReference type="Proteomes" id="UP000239735"/>
    </source>
</evidence>
<name>A0A2N9LXQ8_9BACT</name>
<dbReference type="InterPro" id="IPR008928">
    <property type="entry name" value="6-hairpin_glycosidase_sf"/>
</dbReference>
<organism evidence="2 3">
    <name type="scientific">Candidatus Sulfuritelmatomonas gaucii</name>
    <dbReference type="NCBI Taxonomy" id="2043161"/>
    <lineage>
        <taxon>Bacteria</taxon>
        <taxon>Pseudomonadati</taxon>
        <taxon>Acidobacteriota</taxon>
        <taxon>Terriglobia</taxon>
        <taxon>Terriglobales</taxon>
        <taxon>Acidobacteriaceae</taxon>
        <taxon>Candidatus Sulfuritelmatomonas</taxon>
    </lineage>
</organism>
<protein>
    <submittedName>
        <fullName evidence="2">Coagulation factor 5/8 type domain protein</fullName>
    </submittedName>
</protein>
<dbReference type="InterPro" id="IPR005198">
    <property type="entry name" value="Glyco_hydro_76"/>
</dbReference>
<sequence>MSCRIVSMIPFCLLALMTAGGCGGGSIIVPTAAGNTVTSAQSYLQQAASGIQTLQHWYLQSGGLYEEPTGWWNAANSITVLANYEQLTGSTKYNSVMANTFNAAQASHANFEDTFYDDDGWWALAWIDAYDVTGNPAYLTMAETIFTTMTGVWDSTCGGGVWWSTARSYKNAIPNELFLTIAAKLANRTTGNASAGYLKWAQQEWTWFKGSGMINAQNLVNDGLTSTNPNACTNNGGTTWTYNQGVILGGLVELYKADKDPTLLPEAEAIAAAAMAKLSTNGILTEPGKVTGGDGPQFKGVFMRNLMTLYAAVPNAQYKTFADANADSIVANDQGPNCEFGLLWQGPFDSGDATRQTSALDAIIAAAAMQ</sequence>
<dbReference type="EMBL" id="OKRB01000122">
    <property type="protein sequence ID" value="SPE28007.1"/>
    <property type="molecule type" value="Genomic_DNA"/>
</dbReference>
<evidence type="ECO:0000313" key="2">
    <source>
        <dbReference type="EMBL" id="SPE28007.1"/>
    </source>
</evidence>
<reference evidence="3" key="1">
    <citation type="submission" date="2018-02" db="EMBL/GenBank/DDBJ databases">
        <authorList>
            <person name="Hausmann B."/>
        </authorList>
    </citation>
    <scope>NUCLEOTIDE SEQUENCE [LARGE SCALE GENOMIC DNA]</scope>
    <source>
        <strain evidence="3">Peat soil MAG SbA5</strain>
    </source>
</reference>
<dbReference type="Pfam" id="PF03663">
    <property type="entry name" value="Glyco_hydro_76"/>
    <property type="match status" value="1"/>
</dbReference>
<dbReference type="PANTHER" id="PTHR47791:SF1">
    <property type="entry name" value="ENDO MANNANASE, GH76 FAMILY (EUROFUNG)"/>
    <property type="match status" value="1"/>
</dbReference>